<feature type="non-terminal residue" evidence="1">
    <location>
        <position position="1"/>
    </location>
</feature>
<protein>
    <submittedName>
        <fullName evidence="1">Uncharacterized protein</fullName>
    </submittedName>
</protein>
<gene>
    <name evidence="1" type="ORF">FPOG_02352</name>
</gene>
<proteinExistence type="predicted"/>
<dbReference type="AlphaFoldDB" id="K1HBT5"/>
<reference evidence="1 2" key="1">
    <citation type="submission" date="2012-05" db="EMBL/GenBank/DDBJ databases">
        <title>The Genome Sequence of Fusobacterium periodontium Oral Taxon 201 Strain D10.</title>
        <authorList>
            <consortium name="The Broad Institute Genome Sequencing Platform"/>
            <consortium name="The Broad Institute Genome Sequencing Center for Infectious Disease"/>
            <person name="Earl A."/>
            <person name="Ward D."/>
            <person name="Feldgarden M."/>
            <person name="Gevers D."/>
            <person name="Strauss J."/>
            <person name="Sibley C."/>
            <person name="White A."/>
            <person name="Ambrose C.E."/>
            <person name="Allen-Vercoe E."/>
            <person name="Walker B."/>
            <person name="Young S.K."/>
            <person name="Zeng Q."/>
            <person name="Gargeya S."/>
            <person name="Fitzgerald M."/>
            <person name="Haas B."/>
            <person name="Abouelleil A."/>
            <person name="Alvarado L."/>
            <person name="Arachchi H.M."/>
            <person name="Berlin A.M."/>
            <person name="Chapman S.B."/>
            <person name="Goldberg J."/>
            <person name="Griggs A."/>
            <person name="Gujja S."/>
            <person name="Hansen M."/>
            <person name="Howarth C."/>
            <person name="Imamovic A."/>
            <person name="Larimer J."/>
            <person name="McCowan C."/>
            <person name="Montmayeur A."/>
            <person name="Murphy C."/>
            <person name="Neiman D."/>
            <person name="Pearson M."/>
            <person name="Priest M."/>
            <person name="Roberts A."/>
            <person name="Saif S."/>
            <person name="Shea T."/>
            <person name="Sisk P."/>
            <person name="Sykes S."/>
            <person name="Wortman J."/>
            <person name="Nusbaum C."/>
            <person name="Birren B."/>
        </authorList>
    </citation>
    <scope>NUCLEOTIDE SEQUENCE [LARGE SCALE GENOMIC DNA]</scope>
    <source>
        <strain evidence="1 2">D10</strain>
    </source>
</reference>
<comment type="caution">
    <text evidence="1">The sequence shown here is derived from an EMBL/GenBank/DDBJ whole genome shotgun (WGS) entry which is preliminary data.</text>
</comment>
<dbReference type="Proteomes" id="UP000005809">
    <property type="component" value="Unassembled WGS sequence"/>
</dbReference>
<evidence type="ECO:0000313" key="1">
    <source>
        <dbReference type="EMBL" id="EKA92968.1"/>
    </source>
</evidence>
<dbReference type="InterPro" id="IPR046720">
    <property type="entry name" value="DUF6612"/>
</dbReference>
<dbReference type="Pfam" id="PF20316">
    <property type="entry name" value="DUF6612"/>
    <property type="match status" value="1"/>
</dbReference>
<name>K1HBT5_9FUSO</name>
<organism evidence="1 2">
    <name type="scientific">Fusobacterium periodonticum D10</name>
    <dbReference type="NCBI Taxonomy" id="620833"/>
    <lineage>
        <taxon>Bacteria</taxon>
        <taxon>Fusobacteriati</taxon>
        <taxon>Fusobacteriota</taxon>
        <taxon>Fusobacteriia</taxon>
        <taxon>Fusobacteriales</taxon>
        <taxon>Fusobacteriaceae</taxon>
        <taxon>Fusobacterium</taxon>
    </lineage>
</organism>
<sequence length="73" mass="7920">AGQNLDLNVDNVTLEYVVDKETYDTKSSVVAFDTNIQGQDVRMTVDSAFSNVNNIKEITVPEEALNATATPAN</sequence>
<dbReference type="RefSeq" id="WP_005968488.1">
    <property type="nucleotide sequence ID" value="NZ_JH815405.1"/>
</dbReference>
<accession>K1HBT5</accession>
<dbReference type="HOGENOM" id="CLU_2693555_0_0_0"/>
<dbReference type="EMBL" id="ACIF01000294">
    <property type="protein sequence ID" value="EKA92968.1"/>
    <property type="molecule type" value="Genomic_DNA"/>
</dbReference>
<evidence type="ECO:0000313" key="2">
    <source>
        <dbReference type="Proteomes" id="UP000005809"/>
    </source>
</evidence>